<evidence type="ECO:0000313" key="3">
    <source>
        <dbReference type="EMBL" id="KAF8658152.1"/>
    </source>
</evidence>
<dbReference type="InterPro" id="IPR027417">
    <property type="entry name" value="P-loop_NTPase"/>
</dbReference>
<reference evidence="3" key="1">
    <citation type="submission" date="2020-07" db="EMBL/GenBank/DDBJ databases">
        <title>Genome sequence and genetic diversity analysis of an under-domesticated orphan crop, white fonio (Digitaria exilis).</title>
        <authorList>
            <person name="Bennetzen J.L."/>
            <person name="Chen S."/>
            <person name="Ma X."/>
            <person name="Wang X."/>
            <person name="Yssel A.E.J."/>
            <person name="Chaluvadi S.R."/>
            <person name="Johnson M."/>
            <person name="Gangashetty P."/>
            <person name="Hamidou F."/>
            <person name="Sanogo M.D."/>
            <person name="Zwaenepoel A."/>
            <person name="Wallace J."/>
            <person name="Van De Peer Y."/>
            <person name="Van Deynze A."/>
        </authorList>
    </citation>
    <scope>NUCLEOTIDE SEQUENCE</scope>
    <source>
        <tissue evidence="3">Leaves</tissue>
    </source>
</reference>
<comment type="caution">
    <text evidence="3">The sequence shown here is derived from an EMBL/GenBank/DDBJ whole genome shotgun (WGS) entry which is preliminary data.</text>
</comment>
<dbReference type="SUPFAM" id="SSF52540">
    <property type="entry name" value="P-loop containing nucleoside triphosphate hydrolases"/>
    <property type="match status" value="1"/>
</dbReference>
<dbReference type="PANTHER" id="PTHR33377">
    <property type="entry name" value="OS10G0134700 PROTEIN-RELATED"/>
    <property type="match status" value="1"/>
</dbReference>
<accession>A0A835AEA4</accession>
<dbReference type="InterPro" id="IPR002182">
    <property type="entry name" value="NB-ARC"/>
</dbReference>
<dbReference type="PANTHER" id="PTHR33377:SF30">
    <property type="entry name" value="OS07G0117000 PROTEIN"/>
    <property type="match status" value="1"/>
</dbReference>
<dbReference type="OrthoDB" id="601224at2759"/>
<keyword evidence="4" id="KW-1185">Reference proteome</keyword>
<feature type="coiled-coil region" evidence="1">
    <location>
        <begin position="39"/>
        <end position="73"/>
    </location>
</feature>
<dbReference type="GO" id="GO:0043531">
    <property type="term" value="F:ADP binding"/>
    <property type="evidence" value="ECO:0007669"/>
    <property type="project" value="InterPro"/>
</dbReference>
<organism evidence="3 4">
    <name type="scientific">Digitaria exilis</name>
    <dbReference type="NCBI Taxonomy" id="1010633"/>
    <lineage>
        <taxon>Eukaryota</taxon>
        <taxon>Viridiplantae</taxon>
        <taxon>Streptophyta</taxon>
        <taxon>Embryophyta</taxon>
        <taxon>Tracheophyta</taxon>
        <taxon>Spermatophyta</taxon>
        <taxon>Magnoliopsida</taxon>
        <taxon>Liliopsida</taxon>
        <taxon>Poales</taxon>
        <taxon>Poaceae</taxon>
        <taxon>PACMAD clade</taxon>
        <taxon>Panicoideae</taxon>
        <taxon>Panicodae</taxon>
        <taxon>Paniceae</taxon>
        <taxon>Anthephorinae</taxon>
        <taxon>Digitaria</taxon>
    </lineage>
</organism>
<dbReference type="Gene3D" id="3.40.50.300">
    <property type="entry name" value="P-loop containing nucleotide triphosphate hydrolases"/>
    <property type="match status" value="1"/>
</dbReference>
<evidence type="ECO:0000259" key="2">
    <source>
        <dbReference type="Pfam" id="PF00931"/>
    </source>
</evidence>
<evidence type="ECO:0000256" key="1">
    <source>
        <dbReference type="SAM" id="Coils"/>
    </source>
</evidence>
<protein>
    <recommendedName>
        <fullName evidence="2">NB-ARC domain-containing protein</fullName>
    </recommendedName>
</protein>
<evidence type="ECO:0000313" key="4">
    <source>
        <dbReference type="Proteomes" id="UP000636709"/>
    </source>
</evidence>
<feature type="domain" description="NB-ARC" evidence="2">
    <location>
        <begin position="181"/>
        <end position="343"/>
    </location>
</feature>
<keyword evidence="1" id="KW-0175">Coiled coil</keyword>
<sequence length="513" mass="58357">MAMLIFSAILSDLTSRSVSFLIDKCLSMTAPAPSVEEKLNNLQRLLHRAHVIVEESEERIVTNQAMLRQLNRLRKEMYRGYHTLDTMRRRAPDADGDDQNRAVAAGRSFTTSRFNPAKRLRPRGGSSSSQHERAIQVLGDLETAIRDVRELVVFLSGCPRLCRQPYTVHLLVGKCMFNRQMEMEQIMEFLLQGEDYSGAVEEGTDVLPIIGPGRVGKTTIIEHACNDQRVRSHFSQILRFSQDSIRDVRTIATLGDCSVIKLHDVGGEKMMTLVIIEVAGDIDQGVWEKLYSDCRHQIGRGSKILVASRSDKIARLGRRRTPLTVKFFTEEAYWYFFKALTFGSTDMNDHPKVAAIAMDLARELNGCFFSASVFGGLLKANFDARIWSRALAQAREFNRMNFLIFGADFVDLWQFVDPVFIGRSGYASSEYLVILDDYQKRSVDEDSAQSGDGPQMSIHDVFIGQNVRPRGRFKVLGWRSHIPPHYSYMMTCELVQKQQLVFPRKKRIRHVAS</sequence>
<gene>
    <name evidence="3" type="ORF">HU200_059623</name>
</gene>
<dbReference type="AlphaFoldDB" id="A0A835AEA4"/>
<dbReference type="Pfam" id="PF00931">
    <property type="entry name" value="NB-ARC"/>
    <property type="match status" value="1"/>
</dbReference>
<proteinExistence type="predicted"/>
<dbReference type="EMBL" id="JACEFO010002484">
    <property type="protein sequence ID" value="KAF8658152.1"/>
    <property type="molecule type" value="Genomic_DNA"/>
</dbReference>
<name>A0A835AEA4_9POAL</name>
<dbReference type="Proteomes" id="UP000636709">
    <property type="component" value="Unassembled WGS sequence"/>
</dbReference>